<dbReference type="GO" id="GO:0005829">
    <property type="term" value="C:cytosol"/>
    <property type="evidence" value="ECO:0007669"/>
    <property type="project" value="TreeGrafter"/>
</dbReference>
<protein>
    <recommendedName>
        <fullName evidence="4">NADPH:quinone reductase</fullName>
        <ecNumber evidence="4">1.6.5.5</ecNumber>
    </recommendedName>
</protein>
<dbReference type="PANTHER" id="PTHR48106">
    <property type="entry name" value="QUINONE OXIDOREDUCTASE PIG3-RELATED"/>
    <property type="match status" value="1"/>
</dbReference>
<evidence type="ECO:0000313" key="8">
    <source>
        <dbReference type="Proteomes" id="UP000000466"/>
    </source>
</evidence>
<organism evidence="7 8">
    <name type="scientific">Simiduia agarivorans (strain DSM 21679 / JCM 13881 / BCRC 17597 / SA1)</name>
    <dbReference type="NCBI Taxonomy" id="1117647"/>
    <lineage>
        <taxon>Bacteria</taxon>
        <taxon>Pseudomonadati</taxon>
        <taxon>Pseudomonadota</taxon>
        <taxon>Gammaproteobacteria</taxon>
        <taxon>Cellvibrionales</taxon>
        <taxon>Cellvibrionaceae</taxon>
        <taxon>Simiduia</taxon>
    </lineage>
</organism>
<dbReference type="GO" id="GO:0035925">
    <property type="term" value="F:mRNA 3'-UTR AU-rich region binding"/>
    <property type="evidence" value="ECO:0007669"/>
    <property type="project" value="TreeGrafter"/>
</dbReference>
<accession>K4KV89</accession>
<comment type="catalytic activity">
    <reaction evidence="5">
        <text>2 a quinone + NADPH + H(+) = 2 a 1,4-benzosemiquinone + NADP(+)</text>
        <dbReference type="Rhea" id="RHEA:14269"/>
        <dbReference type="ChEBI" id="CHEBI:15378"/>
        <dbReference type="ChEBI" id="CHEBI:57783"/>
        <dbReference type="ChEBI" id="CHEBI:58349"/>
        <dbReference type="ChEBI" id="CHEBI:132124"/>
        <dbReference type="ChEBI" id="CHEBI:134225"/>
        <dbReference type="EC" id="1.6.5.5"/>
    </reaction>
</comment>
<dbReference type="InterPro" id="IPR020843">
    <property type="entry name" value="ER"/>
</dbReference>
<feature type="domain" description="Enoyl reductase (ER)" evidence="6">
    <location>
        <begin position="12"/>
        <end position="323"/>
    </location>
</feature>
<evidence type="ECO:0000256" key="5">
    <source>
        <dbReference type="ARBA" id="ARBA00048980"/>
    </source>
</evidence>
<evidence type="ECO:0000256" key="1">
    <source>
        <dbReference type="ARBA" id="ARBA00010371"/>
    </source>
</evidence>
<gene>
    <name evidence="7" type="ordered locus">M5M_03255</name>
</gene>
<evidence type="ECO:0000259" key="6">
    <source>
        <dbReference type="SMART" id="SM00829"/>
    </source>
</evidence>
<evidence type="ECO:0000256" key="4">
    <source>
        <dbReference type="ARBA" id="ARBA00038919"/>
    </source>
</evidence>
<dbReference type="Proteomes" id="UP000000466">
    <property type="component" value="Chromosome"/>
</dbReference>
<keyword evidence="2" id="KW-0521">NADP</keyword>
<dbReference type="Pfam" id="PF08240">
    <property type="entry name" value="ADH_N"/>
    <property type="match status" value="1"/>
</dbReference>
<dbReference type="SMART" id="SM00829">
    <property type="entry name" value="PKS_ER"/>
    <property type="match status" value="1"/>
</dbReference>
<dbReference type="Pfam" id="PF13602">
    <property type="entry name" value="ADH_zinc_N_2"/>
    <property type="match status" value="1"/>
</dbReference>
<keyword evidence="8" id="KW-1185">Reference proteome</keyword>
<proteinExistence type="inferred from homology"/>
<dbReference type="Gene3D" id="3.40.50.720">
    <property type="entry name" value="NAD(P)-binding Rossmann-like Domain"/>
    <property type="match status" value="1"/>
</dbReference>
<dbReference type="EC" id="1.6.5.5" evidence="4"/>
<dbReference type="SUPFAM" id="SSF51735">
    <property type="entry name" value="NAD(P)-binding Rossmann-fold domains"/>
    <property type="match status" value="1"/>
</dbReference>
<dbReference type="RefSeq" id="WP_015046035.1">
    <property type="nucleotide sequence ID" value="NZ_ATUQ01000003.1"/>
</dbReference>
<dbReference type="HOGENOM" id="CLU_026673_3_1_6"/>
<dbReference type="Gene3D" id="3.90.180.10">
    <property type="entry name" value="Medium-chain alcohol dehydrogenases, catalytic domain"/>
    <property type="match status" value="1"/>
</dbReference>
<dbReference type="FunFam" id="3.40.50.720:FF:000053">
    <property type="entry name" value="Quinone oxidoreductase 1"/>
    <property type="match status" value="1"/>
</dbReference>
<dbReference type="InterPro" id="IPR013154">
    <property type="entry name" value="ADH-like_N"/>
</dbReference>
<dbReference type="STRING" id="1117647.M5M_03255"/>
<keyword evidence="3" id="KW-0560">Oxidoreductase</keyword>
<evidence type="ECO:0000313" key="7">
    <source>
        <dbReference type="EMBL" id="AFU97862.1"/>
    </source>
</evidence>
<evidence type="ECO:0000256" key="2">
    <source>
        <dbReference type="ARBA" id="ARBA00022857"/>
    </source>
</evidence>
<evidence type="ECO:0000256" key="3">
    <source>
        <dbReference type="ARBA" id="ARBA00023002"/>
    </source>
</evidence>
<dbReference type="GO" id="GO:0003960">
    <property type="term" value="F:quinone reductase (NADPH) activity"/>
    <property type="evidence" value="ECO:0007669"/>
    <property type="project" value="UniProtKB-EC"/>
</dbReference>
<name>K4KV89_SIMAS</name>
<dbReference type="InterPro" id="IPR036291">
    <property type="entry name" value="NAD(P)-bd_dom_sf"/>
</dbReference>
<dbReference type="InterPro" id="IPR011032">
    <property type="entry name" value="GroES-like_sf"/>
</dbReference>
<dbReference type="GO" id="GO:0070402">
    <property type="term" value="F:NADPH binding"/>
    <property type="evidence" value="ECO:0007669"/>
    <property type="project" value="TreeGrafter"/>
</dbReference>
<reference evidence="7 8" key="1">
    <citation type="journal article" date="2013" name="Genome Announc.">
        <title>Complete genome sequence of Simiduia agarivorans SA1(T), a marine bacterium able to degrade a variety of polysaccharides.</title>
        <authorList>
            <person name="Lin S.Y."/>
            <person name="Shieh W.Y."/>
            <person name="Chen J.S."/>
            <person name="Tang S.L."/>
        </authorList>
    </citation>
    <scope>NUCLEOTIDE SEQUENCE [LARGE SCALE GENOMIC DNA]</scope>
    <source>
        <strain evidence="8">DSM 21679 / JCM 13881 / BCRC 17597 / SA1</strain>
    </source>
</reference>
<dbReference type="eggNOG" id="COG0604">
    <property type="taxonomic scope" value="Bacteria"/>
</dbReference>
<dbReference type="InterPro" id="IPR047618">
    <property type="entry name" value="QOR-like"/>
</dbReference>
<dbReference type="EMBL" id="CP003746">
    <property type="protein sequence ID" value="AFU97862.1"/>
    <property type="molecule type" value="Genomic_DNA"/>
</dbReference>
<comment type="similarity">
    <text evidence="1">Belongs to the zinc-containing alcohol dehydrogenase family. Quinone oxidoreductase subfamily.</text>
</comment>
<dbReference type="PANTHER" id="PTHR48106:SF13">
    <property type="entry name" value="QUINONE OXIDOREDUCTASE-RELATED"/>
    <property type="match status" value="1"/>
</dbReference>
<dbReference type="CDD" id="cd05286">
    <property type="entry name" value="QOR2"/>
    <property type="match status" value="1"/>
</dbReference>
<dbReference type="OrthoDB" id="9785812at2"/>
<dbReference type="AlphaFoldDB" id="K4KV89"/>
<dbReference type="KEGG" id="saga:M5M_03255"/>
<dbReference type="SUPFAM" id="SSF50129">
    <property type="entry name" value="GroES-like"/>
    <property type="match status" value="1"/>
</dbReference>
<sequence>MQQRKIQINAHGGADQLVLTSVPLVAPGPGQVRVQHRAVGVNFIDTYHRTGLYPLALPSGLGLEAAGVIDAVGEGVTEFSVGQRVAYCSGPIGAYAESNIVPATNLLPLPDSISEELAAASLLKGLTAAYLLLKTSQNQAGDTVLIHAAAGGVGQILCQWALTLNLRVIATVGRDEKMAVVQQLGCERVINYRTSPWVDWVRTCTNGQGVSVVYDGVGKDTFEDSLRCLMPRGLMVSYGNASGAVEGFSPLLLAKYGSLFLTRPTLADYVRDPAEFKALGSALFDVLQSGKVRPAISHRLPLAQADEAHRLLESGQTTGSVILTVEEK</sequence>